<protein>
    <submittedName>
        <fullName evidence="1">Uncharacterized protein</fullName>
    </submittedName>
</protein>
<dbReference type="AlphaFoldDB" id="A0A2A4BA53"/>
<comment type="caution">
    <text evidence="1">The sequence shown here is derived from an EMBL/GenBank/DDBJ whole genome shotgun (WGS) entry which is preliminary data.</text>
</comment>
<evidence type="ECO:0000313" key="2">
    <source>
        <dbReference type="Proteomes" id="UP000218366"/>
    </source>
</evidence>
<sequence length="98" mass="10175">MFCAPPGEAEFRRTCSVDRIADDRGTLLTVRLPDGGFHRLRVGADGREIAAADGAEPAIVRSDGRRIEVEVGGARYRLPAAAAPTEAPGNATGADAGD</sequence>
<dbReference type="Proteomes" id="UP000218366">
    <property type="component" value="Unassembled WGS sequence"/>
</dbReference>
<accession>A0A2A4BA53</accession>
<dbReference type="OrthoDB" id="5402191at2"/>
<reference evidence="1 2" key="1">
    <citation type="submission" date="2017-09" db="EMBL/GenBank/DDBJ databases">
        <title>Sphingomonas spermidinifaciens 9NM-10, whole genome shotgun sequence.</title>
        <authorList>
            <person name="Feng G."/>
            <person name="Zhu H."/>
        </authorList>
    </citation>
    <scope>NUCLEOTIDE SEQUENCE [LARGE SCALE GENOMIC DNA]</scope>
    <source>
        <strain evidence="1 2">9NM-10</strain>
    </source>
</reference>
<evidence type="ECO:0000313" key="1">
    <source>
        <dbReference type="EMBL" id="PCD04688.1"/>
    </source>
</evidence>
<name>A0A2A4BA53_9SPHN</name>
<organism evidence="1 2">
    <name type="scientific">Sphingomonas spermidinifaciens</name>
    <dbReference type="NCBI Taxonomy" id="1141889"/>
    <lineage>
        <taxon>Bacteria</taxon>
        <taxon>Pseudomonadati</taxon>
        <taxon>Pseudomonadota</taxon>
        <taxon>Alphaproteobacteria</taxon>
        <taxon>Sphingomonadales</taxon>
        <taxon>Sphingomonadaceae</taxon>
        <taxon>Sphingomonas</taxon>
    </lineage>
</organism>
<keyword evidence="2" id="KW-1185">Reference proteome</keyword>
<gene>
    <name evidence="1" type="ORF">COC42_03895</name>
</gene>
<dbReference type="EMBL" id="NWMW01000001">
    <property type="protein sequence ID" value="PCD04688.1"/>
    <property type="molecule type" value="Genomic_DNA"/>
</dbReference>
<proteinExistence type="predicted"/>